<feature type="transmembrane region" description="Helical" evidence="1">
    <location>
        <begin position="171"/>
        <end position="191"/>
    </location>
</feature>
<reference evidence="2 3" key="1">
    <citation type="journal article" date="2015" name="Nature">
        <title>rRNA introns, odd ribosomes, and small enigmatic genomes across a large radiation of phyla.</title>
        <authorList>
            <person name="Brown C.T."/>
            <person name="Hug L.A."/>
            <person name="Thomas B.C."/>
            <person name="Sharon I."/>
            <person name="Castelle C.J."/>
            <person name="Singh A."/>
            <person name="Wilkins M.J."/>
            <person name="Williams K.H."/>
            <person name="Banfield J.F."/>
        </authorList>
    </citation>
    <scope>NUCLEOTIDE SEQUENCE [LARGE SCALE GENOMIC DNA]</scope>
</reference>
<name>A0A0G0QP36_9BACT</name>
<evidence type="ECO:0000313" key="3">
    <source>
        <dbReference type="Proteomes" id="UP000034881"/>
    </source>
</evidence>
<feature type="transmembrane region" description="Helical" evidence="1">
    <location>
        <begin position="296"/>
        <end position="329"/>
    </location>
</feature>
<feature type="transmembrane region" description="Helical" evidence="1">
    <location>
        <begin position="21"/>
        <end position="41"/>
    </location>
</feature>
<comment type="caution">
    <text evidence="2">The sequence shown here is derived from an EMBL/GenBank/DDBJ whole genome shotgun (WGS) entry which is preliminary data.</text>
</comment>
<feature type="transmembrane region" description="Helical" evidence="1">
    <location>
        <begin position="442"/>
        <end position="461"/>
    </location>
</feature>
<keyword evidence="1" id="KW-0812">Transmembrane</keyword>
<keyword evidence="1" id="KW-1133">Transmembrane helix</keyword>
<gene>
    <name evidence="2" type="ORF">UT77_C0004G0148</name>
</gene>
<dbReference type="Proteomes" id="UP000034881">
    <property type="component" value="Unassembled WGS sequence"/>
</dbReference>
<feature type="transmembrane region" description="Helical" evidence="1">
    <location>
        <begin position="417"/>
        <end position="436"/>
    </location>
</feature>
<feature type="transmembrane region" description="Helical" evidence="1">
    <location>
        <begin position="384"/>
        <end position="405"/>
    </location>
</feature>
<dbReference type="AlphaFoldDB" id="A0A0G0QP36"/>
<feature type="transmembrane region" description="Helical" evidence="1">
    <location>
        <begin position="143"/>
        <end position="164"/>
    </location>
</feature>
<feature type="transmembrane region" description="Helical" evidence="1">
    <location>
        <begin position="47"/>
        <end position="63"/>
    </location>
</feature>
<dbReference type="EMBL" id="LBYB01000004">
    <property type="protein sequence ID" value="KKR42164.1"/>
    <property type="molecule type" value="Genomic_DNA"/>
</dbReference>
<keyword evidence="1" id="KW-0472">Membrane</keyword>
<feature type="transmembrane region" description="Helical" evidence="1">
    <location>
        <begin position="341"/>
        <end position="364"/>
    </location>
</feature>
<evidence type="ECO:0000256" key="1">
    <source>
        <dbReference type="SAM" id="Phobius"/>
    </source>
</evidence>
<sequence length="616" mass="71150">MGVIVTKRLSITIPKFSEISYIVSLGIILFTAINYFSSIIFSFPTGIYIAHFIVILFEIFYFLKYKINLNFLPCLQNLFKEKLLFILTIVIGLILFTLFNHHIIPSVKGNLQTGESTYGDLPFHLSIISHIAYGYKFPPDNPFYANAQLAYPYLINFFSAILVFEGWSLRLSIIIPGLMLSLSLIGLIYDFTYNLTRDGLKSFFAVLLYFFNGGLGFIFFLSDYSFNLTSIIQALLNPTMLKEYSHLFEQNIQWGNFLSRMIIPERSLLFGIPAGIIILRLLFFKNTDRHHSIFDLVLAALLISLMPLMHTHTVLAMAITLPLIGLLTLARQYWKIQLRNYIFVMFLTVIFALPHIPVFLNHISGSESFFKPHLWWMKSENESIIWFWFKNTYLFIPLSLIILIFPLATKWVKILQVNALILLVIINLALFSPYNWDNVKFLFWAGLFFSVSAASFFTYLFKFKYLSFKIATVLIIITMISSALLSIWREINVTYLLFSKEAVETGEKLKEITPRDSIFLTYKLHNSPVSNLAGRSIMMGYPGLLWVHGINYQDREKDINEIFAGADNAKPLIEKNSIDYIVVESSDPQDMYINRAFLNQYPIILDSGNYSIYKVR</sequence>
<protein>
    <recommendedName>
        <fullName evidence="4">Glycosyltransferase RgtA/B/C/D-like domain-containing protein</fullName>
    </recommendedName>
</protein>
<feature type="transmembrane region" description="Helical" evidence="1">
    <location>
        <begin position="203"/>
        <end position="221"/>
    </location>
</feature>
<evidence type="ECO:0000313" key="2">
    <source>
        <dbReference type="EMBL" id="KKR42164.1"/>
    </source>
</evidence>
<accession>A0A0G0QP36</accession>
<feature type="transmembrane region" description="Helical" evidence="1">
    <location>
        <begin position="267"/>
        <end position="284"/>
    </location>
</feature>
<feature type="transmembrane region" description="Helical" evidence="1">
    <location>
        <begin position="468"/>
        <end position="488"/>
    </location>
</feature>
<evidence type="ECO:0008006" key="4">
    <source>
        <dbReference type="Google" id="ProtNLM"/>
    </source>
</evidence>
<proteinExistence type="predicted"/>
<feature type="transmembrane region" description="Helical" evidence="1">
    <location>
        <begin position="83"/>
        <end position="104"/>
    </location>
</feature>
<organism evidence="2 3">
    <name type="scientific">Candidatus Daviesbacteria bacterium GW2011_GWC2_40_12</name>
    <dbReference type="NCBI Taxonomy" id="1618431"/>
    <lineage>
        <taxon>Bacteria</taxon>
        <taxon>Candidatus Daviesiibacteriota</taxon>
    </lineage>
</organism>